<dbReference type="AlphaFoldDB" id="A0A1I0S9V4"/>
<dbReference type="InterPro" id="IPR033985">
    <property type="entry name" value="SusD-like_N"/>
</dbReference>
<evidence type="ECO:0000256" key="2">
    <source>
        <dbReference type="ARBA" id="ARBA00006275"/>
    </source>
</evidence>
<comment type="subcellular location">
    <subcellularLocation>
        <location evidence="1">Cell outer membrane</location>
    </subcellularLocation>
</comment>
<evidence type="ECO:0000256" key="3">
    <source>
        <dbReference type="ARBA" id="ARBA00022729"/>
    </source>
</evidence>
<accession>A0A1I0S9V4</accession>
<dbReference type="OrthoDB" id="926893at2"/>
<feature type="domain" description="SusD-like N-terminal" evidence="7">
    <location>
        <begin position="109"/>
        <end position="226"/>
    </location>
</feature>
<dbReference type="SUPFAM" id="SSF48452">
    <property type="entry name" value="TPR-like"/>
    <property type="match status" value="1"/>
</dbReference>
<evidence type="ECO:0000259" key="6">
    <source>
        <dbReference type="Pfam" id="PF07980"/>
    </source>
</evidence>
<sequence length="502" mass="58324">MNRKIICLLALLLALGQNGCKKFLDVKPLDKLSGNAFLQDKKDIESNLWDTYGLLRDKLGSCPFLPNAGDIRSGMMAESPEEAGRNYVHFVSQNDLATFIALRGNDGLYHWGELTRWQGFYKVIQASNNLFYEVGRRDFKDVSETERKRYRAEAVFLRCIAYWIMIRVWGDVPYYTDPYHSDPLPREKMTIVAKGCLDDLAKVKDDLPWQYSDPAYVGVRATKGALLTLMMELDMWNAGFDKANARSYYQQAADMGTELVSSKQYDLLLLSDYRKLFQGRTKESLFEIAQNANYNEIIMYNTFSDLVLHYPYKRPVATHQHSYSYYRADFLRRLFPTGQPDARVQYWFDENMFADNGDFQYLKFVNVYAINDKEDYNPDGNVILFRYADGILLLAEALAELNRDKEAMDNLNLIRNRALANPYNGPGGQPLKDEIFAERARELMGEGHYYFDLVRTGRIFNSQWCYYPLTQLQFNMGGWTWPLDPVVQNQNPLIQLNTYWTN</sequence>
<evidence type="ECO:0000256" key="1">
    <source>
        <dbReference type="ARBA" id="ARBA00004442"/>
    </source>
</evidence>
<dbReference type="Gene3D" id="1.25.40.390">
    <property type="match status" value="1"/>
</dbReference>
<evidence type="ECO:0000313" key="9">
    <source>
        <dbReference type="Proteomes" id="UP000199310"/>
    </source>
</evidence>
<dbReference type="Pfam" id="PF14322">
    <property type="entry name" value="SusD-like_3"/>
    <property type="match status" value="1"/>
</dbReference>
<dbReference type="STRING" id="29529.SAMN04488122_5278"/>
<proteinExistence type="inferred from homology"/>
<dbReference type="Pfam" id="PF07980">
    <property type="entry name" value="SusD_RagB"/>
    <property type="match status" value="1"/>
</dbReference>
<keyword evidence="5" id="KW-0998">Cell outer membrane</keyword>
<dbReference type="GO" id="GO:0009279">
    <property type="term" value="C:cell outer membrane"/>
    <property type="evidence" value="ECO:0007669"/>
    <property type="project" value="UniProtKB-SubCell"/>
</dbReference>
<dbReference type="InterPro" id="IPR012944">
    <property type="entry name" value="SusD_RagB_dom"/>
</dbReference>
<protein>
    <submittedName>
        <fullName evidence="8">Starch-binding associating with outer membrane</fullName>
    </submittedName>
</protein>
<dbReference type="EMBL" id="FOJG01000002">
    <property type="protein sequence ID" value="SEW52983.1"/>
    <property type="molecule type" value="Genomic_DNA"/>
</dbReference>
<keyword evidence="3" id="KW-0732">Signal</keyword>
<evidence type="ECO:0000256" key="5">
    <source>
        <dbReference type="ARBA" id="ARBA00023237"/>
    </source>
</evidence>
<name>A0A1I0S9V4_9BACT</name>
<evidence type="ECO:0000259" key="7">
    <source>
        <dbReference type="Pfam" id="PF14322"/>
    </source>
</evidence>
<reference evidence="9" key="1">
    <citation type="submission" date="2016-10" db="EMBL/GenBank/DDBJ databases">
        <authorList>
            <person name="Varghese N."/>
            <person name="Submissions S."/>
        </authorList>
    </citation>
    <scope>NUCLEOTIDE SEQUENCE [LARGE SCALE GENOMIC DNA]</scope>
    <source>
        <strain evidence="9">DSM 3695</strain>
    </source>
</reference>
<dbReference type="RefSeq" id="WP_089900052.1">
    <property type="nucleotide sequence ID" value="NZ_FOJG01000002.1"/>
</dbReference>
<evidence type="ECO:0000313" key="8">
    <source>
        <dbReference type="EMBL" id="SEW52983.1"/>
    </source>
</evidence>
<keyword evidence="4" id="KW-0472">Membrane</keyword>
<comment type="similarity">
    <text evidence="2">Belongs to the SusD family.</text>
</comment>
<gene>
    <name evidence="8" type="ORF">SAMN04488122_5278</name>
</gene>
<organism evidence="8 9">
    <name type="scientific">Chitinophaga arvensicola</name>
    <dbReference type="NCBI Taxonomy" id="29529"/>
    <lineage>
        <taxon>Bacteria</taxon>
        <taxon>Pseudomonadati</taxon>
        <taxon>Bacteroidota</taxon>
        <taxon>Chitinophagia</taxon>
        <taxon>Chitinophagales</taxon>
        <taxon>Chitinophagaceae</taxon>
        <taxon>Chitinophaga</taxon>
    </lineage>
</organism>
<keyword evidence="9" id="KW-1185">Reference proteome</keyword>
<feature type="domain" description="RagB/SusD" evidence="6">
    <location>
        <begin position="355"/>
        <end position="465"/>
    </location>
</feature>
<dbReference type="InterPro" id="IPR011990">
    <property type="entry name" value="TPR-like_helical_dom_sf"/>
</dbReference>
<evidence type="ECO:0000256" key="4">
    <source>
        <dbReference type="ARBA" id="ARBA00023136"/>
    </source>
</evidence>
<dbReference type="Proteomes" id="UP000199310">
    <property type="component" value="Unassembled WGS sequence"/>
</dbReference>